<dbReference type="Gene3D" id="1.10.10.60">
    <property type="entry name" value="Homeodomain-like"/>
    <property type="match status" value="1"/>
</dbReference>
<feature type="domain" description="HTH myb-type" evidence="8">
    <location>
        <begin position="34"/>
        <end position="88"/>
    </location>
</feature>
<evidence type="ECO:0000256" key="1">
    <source>
        <dbReference type="ARBA" id="ARBA00004123"/>
    </source>
</evidence>
<dbReference type="GO" id="GO:0005634">
    <property type="term" value="C:nucleus"/>
    <property type="evidence" value="ECO:0007669"/>
    <property type="project" value="UniProtKB-SubCell"/>
</dbReference>
<dbReference type="SUPFAM" id="SSF46689">
    <property type="entry name" value="Homeodomain-like"/>
    <property type="match status" value="1"/>
</dbReference>
<keyword evidence="2" id="KW-0805">Transcription regulation</keyword>
<dbReference type="InterPro" id="IPR001005">
    <property type="entry name" value="SANT/Myb"/>
</dbReference>
<dbReference type="Proteomes" id="UP001190926">
    <property type="component" value="Unassembled WGS sequence"/>
</dbReference>
<dbReference type="InterPro" id="IPR017930">
    <property type="entry name" value="Myb_dom"/>
</dbReference>
<dbReference type="PROSITE" id="PS50090">
    <property type="entry name" value="MYB_LIKE"/>
    <property type="match status" value="1"/>
</dbReference>
<dbReference type="AlphaFoldDB" id="A0AAD4J5Q6"/>
<dbReference type="PANTHER" id="PTHR47998">
    <property type="entry name" value="TRANSCRIPTION FACTOR MYB51-LIKE ISOFORM X1"/>
    <property type="match status" value="1"/>
</dbReference>
<dbReference type="PANTHER" id="PTHR47998:SF3">
    <property type="entry name" value="TRANSCRIPTION FACTOR TRY-LIKE"/>
    <property type="match status" value="1"/>
</dbReference>
<keyword evidence="5" id="KW-0539">Nucleus</keyword>
<dbReference type="GO" id="GO:0030154">
    <property type="term" value="P:cell differentiation"/>
    <property type="evidence" value="ECO:0007669"/>
    <property type="project" value="UniProtKB-ARBA"/>
</dbReference>
<sequence>MADDHHQKASTSSNNVATTTISSTDLAVGENPSNEEAKTLKFSGDEETLIIRMYNLVGDRWSLIAGRIPGRSAEEIEKYWNSRHTTNESN</sequence>
<comment type="subcellular location">
    <subcellularLocation>
        <location evidence="1">Nucleus</location>
    </subcellularLocation>
</comment>
<keyword evidence="4" id="KW-0804">Transcription</keyword>
<dbReference type="PROSITE" id="PS51294">
    <property type="entry name" value="HTH_MYB"/>
    <property type="match status" value="1"/>
</dbReference>
<dbReference type="GO" id="GO:0009653">
    <property type="term" value="P:anatomical structure morphogenesis"/>
    <property type="evidence" value="ECO:0007669"/>
    <property type="project" value="UniProtKB-ARBA"/>
</dbReference>
<comment type="caution">
    <text evidence="9">The sequence shown here is derived from an EMBL/GenBank/DDBJ whole genome shotgun (WGS) entry which is preliminary data.</text>
</comment>
<evidence type="ECO:0000313" key="9">
    <source>
        <dbReference type="EMBL" id="KAH6827100.1"/>
    </source>
</evidence>
<evidence type="ECO:0000313" key="10">
    <source>
        <dbReference type="Proteomes" id="UP001190926"/>
    </source>
</evidence>
<evidence type="ECO:0000259" key="7">
    <source>
        <dbReference type="PROSITE" id="PS50090"/>
    </source>
</evidence>
<evidence type="ECO:0000256" key="5">
    <source>
        <dbReference type="ARBA" id="ARBA00023242"/>
    </source>
</evidence>
<evidence type="ECO:0000256" key="3">
    <source>
        <dbReference type="ARBA" id="ARBA00023125"/>
    </source>
</evidence>
<dbReference type="Pfam" id="PF00249">
    <property type="entry name" value="Myb_DNA-binding"/>
    <property type="match status" value="1"/>
</dbReference>
<dbReference type="SMART" id="SM00717">
    <property type="entry name" value="SANT"/>
    <property type="match status" value="1"/>
</dbReference>
<dbReference type="GO" id="GO:0048731">
    <property type="term" value="P:system development"/>
    <property type="evidence" value="ECO:0007669"/>
    <property type="project" value="UniProtKB-ARBA"/>
</dbReference>
<keyword evidence="3" id="KW-0238">DNA-binding</keyword>
<feature type="region of interest" description="Disordered" evidence="6">
    <location>
        <begin position="1"/>
        <end position="39"/>
    </location>
</feature>
<dbReference type="GO" id="GO:0090558">
    <property type="term" value="P:plant epidermis development"/>
    <property type="evidence" value="ECO:0007669"/>
    <property type="project" value="UniProtKB-ARBA"/>
</dbReference>
<evidence type="ECO:0000256" key="4">
    <source>
        <dbReference type="ARBA" id="ARBA00023163"/>
    </source>
</evidence>
<gene>
    <name evidence="9" type="ORF">C2S53_004706</name>
</gene>
<organism evidence="9 10">
    <name type="scientific">Perilla frutescens var. hirtella</name>
    <name type="common">Perilla citriodora</name>
    <name type="synonym">Perilla setoyensis</name>
    <dbReference type="NCBI Taxonomy" id="608512"/>
    <lineage>
        <taxon>Eukaryota</taxon>
        <taxon>Viridiplantae</taxon>
        <taxon>Streptophyta</taxon>
        <taxon>Embryophyta</taxon>
        <taxon>Tracheophyta</taxon>
        <taxon>Spermatophyta</taxon>
        <taxon>Magnoliopsida</taxon>
        <taxon>eudicotyledons</taxon>
        <taxon>Gunneridae</taxon>
        <taxon>Pentapetalae</taxon>
        <taxon>asterids</taxon>
        <taxon>lamiids</taxon>
        <taxon>Lamiales</taxon>
        <taxon>Lamiaceae</taxon>
        <taxon>Nepetoideae</taxon>
        <taxon>Elsholtzieae</taxon>
        <taxon>Perilla</taxon>
    </lineage>
</organism>
<evidence type="ECO:0000256" key="6">
    <source>
        <dbReference type="SAM" id="MobiDB-lite"/>
    </source>
</evidence>
<dbReference type="FunFam" id="1.10.10.60:FF:000160">
    <property type="entry name" value="MYB-like transcription factor"/>
    <property type="match status" value="1"/>
</dbReference>
<name>A0AAD4J5Q6_PERFH</name>
<dbReference type="GO" id="GO:0006355">
    <property type="term" value="P:regulation of DNA-templated transcription"/>
    <property type="evidence" value="ECO:0007669"/>
    <property type="project" value="TreeGrafter"/>
</dbReference>
<dbReference type="CDD" id="cd00167">
    <property type="entry name" value="SANT"/>
    <property type="match status" value="1"/>
</dbReference>
<proteinExistence type="predicted"/>
<dbReference type="InterPro" id="IPR015495">
    <property type="entry name" value="Myb_TF_plants"/>
</dbReference>
<dbReference type="EMBL" id="SDAM02000152">
    <property type="protein sequence ID" value="KAH6827100.1"/>
    <property type="molecule type" value="Genomic_DNA"/>
</dbReference>
<dbReference type="GO" id="GO:0000976">
    <property type="term" value="F:transcription cis-regulatory region binding"/>
    <property type="evidence" value="ECO:0007669"/>
    <property type="project" value="TreeGrafter"/>
</dbReference>
<keyword evidence="10" id="KW-1185">Reference proteome</keyword>
<feature type="compositionally biased region" description="Low complexity" evidence="6">
    <location>
        <begin position="9"/>
        <end position="24"/>
    </location>
</feature>
<feature type="domain" description="Myb-like" evidence="7">
    <location>
        <begin position="34"/>
        <end position="84"/>
    </location>
</feature>
<dbReference type="InterPro" id="IPR009057">
    <property type="entry name" value="Homeodomain-like_sf"/>
</dbReference>
<evidence type="ECO:0000256" key="2">
    <source>
        <dbReference type="ARBA" id="ARBA00023015"/>
    </source>
</evidence>
<protein>
    <submittedName>
        <fullName evidence="9">Homeodomain-like superfamily protein</fullName>
    </submittedName>
</protein>
<reference evidence="9 10" key="1">
    <citation type="journal article" date="2021" name="Nat. Commun.">
        <title>Incipient diploidization of the medicinal plant Perilla within 10,000 years.</title>
        <authorList>
            <person name="Zhang Y."/>
            <person name="Shen Q."/>
            <person name="Leng L."/>
            <person name="Zhang D."/>
            <person name="Chen S."/>
            <person name="Shi Y."/>
            <person name="Ning Z."/>
            <person name="Chen S."/>
        </authorList>
    </citation>
    <scope>NUCLEOTIDE SEQUENCE [LARGE SCALE GENOMIC DNA]</scope>
    <source>
        <strain evidence="10">cv. PC099</strain>
    </source>
</reference>
<evidence type="ECO:0000259" key="8">
    <source>
        <dbReference type="PROSITE" id="PS51294"/>
    </source>
</evidence>
<accession>A0AAD4J5Q6</accession>